<evidence type="ECO:0000256" key="5">
    <source>
        <dbReference type="SAM" id="MobiDB-lite"/>
    </source>
</evidence>
<dbReference type="Gene3D" id="2.10.25.160">
    <property type="entry name" value="Granulin"/>
    <property type="match status" value="12"/>
</dbReference>
<dbReference type="SUPFAM" id="SSF57277">
    <property type="entry name" value="Granulin repeat"/>
    <property type="match status" value="11"/>
</dbReference>
<evidence type="ECO:0000256" key="4">
    <source>
        <dbReference type="ARBA" id="ARBA00023157"/>
    </source>
</evidence>
<dbReference type="KEGG" id="lak:106168042"/>
<keyword evidence="6" id="KW-0732">Signal</keyword>
<dbReference type="InterPro" id="IPR006150">
    <property type="entry name" value="Cys_repeat_1"/>
</dbReference>
<accession>A0A1S3IW57</accession>
<organism evidence="8 9">
    <name type="scientific">Lingula anatina</name>
    <name type="common">Brachiopod</name>
    <name type="synonym">Lingula unguis</name>
    <dbReference type="NCBI Taxonomy" id="7574"/>
    <lineage>
        <taxon>Eukaryota</taxon>
        <taxon>Metazoa</taxon>
        <taxon>Spiralia</taxon>
        <taxon>Lophotrochozoa</taxon>
        <taxon>Brachiopoda</taxon>
        <taxon>Linguliformea</taxon>
        <taxon>Lingulata</taxon>
        <taxon>Lingulida</taxon>
        <taxon>Linguloidea</taxon>
        <taxon>Lingulidae</taxon>
        <taxon>Lingula</taxon>
    </lineage>
</organism>
<evidence type="ECO:0000256" key="1">
    <source>
        <dbReference type="ARBA" id="ARBA00004613"/>
    </source>
</evidence>
<keyword evidence="3" id="KW-0964">Secreted</keyword>
<feature type="domain" description="Granulins" evidence="7">
    <location>
        <begin position="434"/>
        <end position="447"/>
    </location>
</feature>
<keyword evidence="4" id="KW-1015">Disulfide bond</keyword>
<dbReference type="STRING" id="7574.A0A1S3IW57"/>
<evidence type="ECO:0000256" key="3">
    <source>
        <dbReference type="ARBA" id="ARBA00022525"/>
    </source>
</evidence>
<dbReference type="InterPro" id="IPR037277">
    <property type="entry name" value="Granulin_sf"/>
</dbReference>
<feature type="domain" description="Granulins" evidence="7">
    <location>
        <begin position="747"/>
        <end position="760"/>
    </location>
</feature>
<dbReference type="SMART" id="SM00289">
    <property type="entry name" value="WR1"/>
    <property type="match status" value="8"/>
</dbReference>
<reference evidence="9" key="1">
    <citation type="submission" date="2025-08" db="UniProtKB">
        <authorList>
            <consortium name="RefSeq"/>
        </authorList>
    </citation>
    <scope>IDENTIFICATION</scope>
    <source>
        <tissue evidence="9">Gonads</tissue>
    </source>
</reference>
<dbReference type="InParanoid" id="A0A1S3IW57"/>
<gene>
    <name evidence="9" type="primary">LOC106168042</name>
</gene>
<feature type="domain" description="Granulins" evidence="7">
    <location>
        <begin position="825"/>
        <end position="838"/>
    </location>
</feature>
<comment type="similarity">
    <text evidence="2">Belongs to the granulin family.</text>
</comment>
<feature type="signal peptide" evidence="6">
    <location>
        <begin position="1"/>
        <end position="17"/>
    </location>
</feature>
<protein>
    <submittedName>
        <fullName evidence="9">Granulins</fullName>
    </submittedName>
</protein>
<dbReference type="AlphaFoldDB" id="A0A1S3IW57"/>
<dbReference type="PANTHER" id="PTHR12274:SF3">
    <property type="entry name" value="PROGRANULIN"/>
    <property type="match status" value="1"/>
</dbReference>
<comment type="subcellular location">
    <subcellularLocation>
        <location evidence="1">Secreted</location>
    </subcellularLocation>
</comment>
<evidence type="ECO:0000256" key="6">
    <source>
        <dbReference type="SAM" id="SignalP"/>
    </source>
</evidence>
<feature type="region of interest" description="Disordered" evidence="5">
    <location>
        <begin position="111"/>
        <end position="134"/>
    </location>
</feature>
<dbReference type="OrthoDB" id="5854875at2759"/>
<feature type="domain" description="Granulins" evidence="7">
    <location>
        <begin position="356"/>
        <end position="369"/>
    </location>
</feature>
<name>A0A1S3IW57_LINAN</name>
<evidence type="ECO:0000256" key="2">
    <source>
        <dbReference type="ARBA" id="ARBA00010093"/>
    </source>
</evidence>
<evidence type="ECO:0000259" key="7">
    <source>
        <dbReference type="PROSITE" id="PS00799"/>
    </source>
</evidence>
<dbReference type="InterPro" id="IPR039036">
    <property type="entry name" value="Granulin_fam"/>
</dbReference>
<dbReference type="GO" id="GO:0005576">
    <property type="term" value="C:extracellular region"/>
    <property type="evidence" value="ECO:0007669"/>
    <property type="project" value="UniProtKB-SubCell"/>
</dbReference>
<proteinExistence type="inferred from homology"/>
<dbReference type="Pfam" id="PF00396">
    <property type="entry name" value="Granulin"/>
    <property type="match status" value="12"/>
</dbReference>
<evidence type="ECO:0000313" key="8">
    <source>
        <dbReference type="Proteomes" id="UP000085678"/>
    </source>
</evidence>
<feature type="domain" description="Granulins" evidence="7">
    <location>
        <begin position="903"/>
        <end position="916"/>
    </location>
</feature>
<dbReference type="RefSeq" id="XP_013402422.1">
    <property type="nucleotide sequence ID" value="XM_013546968.1"/>
</dbReference>
<evidence type="ECO:0000313" key="9">
    <source>
        <dbReference type="RefSeq" id="XP_013402422.1"/>
    </source>
</evidence>
<dbReference type="SMART" id="SM00277">
    <property type="entry name" value="GRAN"/>
    <property type="match status" value="12"/>
</dbReference>
<feature type="domain" description="Granulins" evidence="7">
    <location>
        <begin position="591"/>
        <end position="604"/>
    </location>
</feature>
<feature type="domain" description="Granulins" evidence="7">
    <location>
        <begin position="669"/>
        <end position="682"/>
    </location>
</feature>
<dbReference type="Proteomes" id="UP000085678">
    <property type="component" value="Unplaced"/>
</dbReference>
<feature type="chain" id="PRO_5010376920" evidence="6">
    <location>
        <begin position="18"/>
        <end position="1033"/>
    </location>
</feature>
<dbReference type="GeneID" id="106168042"/>
<dbReference type="PROSITE" id="PS00799">
    <property type="entry name" value="GRANULINS"/>
    <property type="match status" value="9"/>
</dbReference>
<feature type="domain" description="Granulins" evidence="7">
    <location>
        <begin position="512"/>
        <end position="525"/>
    </location>
</feature>
<keyword evidence="8" id="KW-1185">Reference proteome</keyword>
<feature type="domain" description="Granulins" evidence="7">
    <location>
        <begin position="277"/>
        <end position="290"/>
    </location>
</feature>
<sequence length="1033" mass="107298">MKQLYLLFIAVLPLAAASTLFFESHKTSLHEGRNQPCPPETDAGCPLGATCCHLVTGFAVCCQGENAVCCPNSLHCCPAGHKCDEGTGLCTSGDPHLTAMWTDMFFPPKQSEEKFSSKAEEPAPKREPPSREGKMISCPDQKEQCPDNSTCCAAKAGGYGCCPTINAVCCADKVYCCPPGHMCEGGGGCELNDTRAATLGLVHFNKAPGQKIMKTKTPTQVPDASPILKESSISPDSVVASDVRCPDGQTACPSGNTCCKLASGQYGCCPVPKAVCCKDGVHCCPDGYTCDVRAGTCHSQNSVISWFTKTSAKTFKEKVGSVMCPDGQSECPNGNTCCRLASGQYGCCPVPDAVCCKDGVHCCPNGFTCQTTTGECVQETKAISVIPDKAVLVDTNVGIVMCPDGQSQCPDGNTCCKLPSGQYGCCPVPDAVCCKDGVHCCPNGFTCQTTTGVCVQETKAISLIPDKAVLVDTNVGIVICPDGQSQCPDGNTCCKLPSGQYGCCPVPDAVCCKDGVHCCPNGHTCDVSAGTCHLQNSVMSWLTKTPAKMPSENVGIVMCPDGQTQCPNGNTCCKLPSGQYGCCPVPDAVCCKDGVHCCPNGFTCQTTTGECVQETKAISVIPDKAVLVDTNVGIVMCPDGQSQCPDGNTCCKLPSGQYGCCPVPDAVCCKDGVHCCPNGFTCQTTTGECVQETKAISVIPDKAVLVDTNVGIVMCPDGQSQCPDGNTCCKLPSGQYGCCPVPDAVCCKDGVHCCPNGFTCQTTTGECVQETKAISVIPDKAVLVDTNVGIVMCPDGQSQCPDGNTCCKLPSGQYGCCPVPDAVCCKDGVHCCPNGFTCQTTTGVCVQETKAISVIPDKAVLVDTNVGIVICPDGQSQCPDGNTCCKLPSGQYGCCPVPDAVCCKDGVHCCPNGFTCQTTTGVCVQGTKAISVIPDKAVLVDTNVGIVICPDGQSQCPDGNTCCKLPSGQYGCCPVPHALCCKDGVHCCIDGLHFLEGYECDVSKGSCKKSGQGQAKIMQKLSQREAKGGHILL</sequence>
<dbReference type="PANTHER" id="PTHR12274">
    <property type="entry name" value="GRANULIN"/>
    <property type="match status" value="1"/>
</dbReference>
<dbReference type="InterPro" id="IPR000118">
    <property type="entry name" value="Granulin"/>
</dbReference>